<evidence type="ECO:0000313" key="10">
    <source>
        <dbReference type="Proteomes" id="UP000253209"/>
    </source>
</evidence>
<dbReference type="CDD" id="cd03145">
    <property type="entry name" value="GAT1_cyanophycinase"/>
    <property type="match status" value="1"/>
</dbReference>
<keyword evidence="8" id="KW-0720">Serine protease</keyword>
<accession>A0A367GPN1</accession>
<dbReference type="EMBL" id="QGDC01000005">
    <property type="protein sequence ID" value="RCH55048.1"/>
    <property type="molecule type" value="Genomic_DNA"/>
</dbReference>
<comment type="function">
    <text evidence="2">Exopeptidase that catalyzes the hydrolytic cleavage of multi-L-arginyl-poly-L-aspartic acid (cyanophycin; a water-insoluble reserve polymer) into aspartate-arginine dipeptides.</text>
</comment>
<dbReference type="GO" id="GO:0004180">
    <property type="term" value="F:carboxypeptidase activity"/>
    <property type="evidence" value="ECO:0007669"/>
    <property type="project" value="UniProtKB-KW"/>
</dbReference>
<keyword evidence="7 9" id="KW-0378">Hydrolase</keyword>
<proteinExistence type="inferred from homology"/>
<evidence type="ECO:0000256" key="6">
    <source>
        <dbReference type="ARBA" id="ARBA00022670"/>
    </source>
</evidence>
<dbReference type="Pfam" id="PF03575">
    <property type="entry name" value="Peptidase_S51"/>
    <property type="match status" value="1"/>
</dbReference>
<dbReference type="InterPro" id="IPR011811">
    <property type="entry name" value="Peptidase_S51_cyanophycinase"/>
</dbReference>
<evidence type="ECO:0000256" key="2">
    <source>
        <dbReference type="ARBA" id="ARBA00002039"/>
    </source>
</evidence>
<dbReference type="InterPro" id="IPR029062">
    <property type="entry name" value="Class_I_gatase-like"/>
</dbReference>
<keyword evidence="10" id="KW-1185">Reference proteome</keyword>
<evidence type="ECO:0000256" key="3">
    <source>
        <dbReference type="ARBA" id="ARBA00006534"/>
    </source>
</evidence>
<evidence type="ECO:0000256" key="8">
    <source>
        <dbReference type="ARBA" id="ARBA00022825"/>
    </source>
</evidence>
<sequence length="304" mass="33216">MRHIWKPESDEKMAASKVEQVECPTPNGVLVIIGGAESKSADHEDIANREAFGIQMEVLESFVKLTGSKKPAIEVITSAGSEDPGGAFKKYKEAFTKLGAKTINHIHHDAREEIIFEELEPRLKQADAIFLSGGDQLKLTSIYGGTDFIMLLKKRYIDDKLIIAGTSAGAMALSTPMIYHGVGRDEMIAGNVKITTGLEFLKDVCIDTHFVYRGRFVRMAQVIATNPASIGIGIEEDTALVVRNGTEAEVIGCGVVIIINGQQCSGNNITHFSKQQPISIRGLQVHVLSRGEKYFIPQTNPPHK</sequence>
<comment type="similarity">
    <text evidence="3">Belongs to the peptidase S51 family.</text>
</comment>
<dbReference type="EC" id="3.4.15.6" evidence="4"/>
<dbReference type="Proteomes" id="UP000253209">
    <property type="component" value="Unassembled WGS sequence"/>
</dbReference>
<dbReference type="InterPro" id="IPR005320">
    <property type="entry name" value="Peptidase_S51"/>
</dbReference>
<dbReference type="GO" id="GO:0006508">
    <property type="term" value="P:proteolysis"/>
    <property type="evidence" value="ECO:0007669"/>
    <property type="project" value="UniProtKB-KW"/>
</dbReference>
<keyword evidence="6" id="KW-0645">Protease</keyword>
<gene>
    <name evidence="9" type="ORF">DJ568_11300</name>
</gene>
<dbReference type="GO" id="GO:0008236">
    <property type="term" value="F:serine-type peptidase activity"/>
    <property type="evidence" value="ECO:0007669"/>
    <property type="project" value="UniProtKB-KW"/>
</dbReference>
<dbReference type="OrthoDB" id="9799980at2"/>
<organism evidence="9 10">
    <name type="scientific">Mucilaginibacter hurinus</name>
    <dbReference type="NCBI Taxonomy" id="2201324"/>
    <lineage>
        <taxon>Bacteria</taxon>
        <taxon>Pseudomonadati</taxon>
        <taxon>Bacteroidota</taxon>
        <taxon>Sphingobacteriia</taxon>
        <taxon>Sphingobacteriales</taxon>
        <taxon>Sphingobacteriaceae</taxon>
        <taxon>Mucilaginibacter</taxon>
    </lineage>
</organism>
<dbReference type="PANTHER" id="PTHR36175:SF1">
    <property type="entry name" value="CYANOPHYCINASE"/>
    <property type="match status" value="1"/>
</dbReference>
<evidence type="ECO:0000256" key="5">
    <source>
        <dbReference type="ARBA" id="ARBA00015719"/>
    </source>
</evidence>
<keyword evidence="9" id="KW-0121">Carboxypeptidase</keyword>
<dbReference type="Gene3D" id="3.40.50.880">
    <property type="match status" value="1"/>
</dbReference>
<evidence type="ECO:0000313" key="9">
    <source>
        <dbReference type="EMBL" id="RCH55048.1"/>
    </source>
</evidence>
<name>A0A367GPN1_9SPHI</name>
<dbReference type="PANTHER" id="PTHR36175">
    <property type="entry name" value="CYANOPHYCINASE"/>
    <property type="match status" value="1"/>
</dbReference>
<reference evidence="9 10" key="1">
    <citation type="submission" date="2018-05" db="EMBL/GenBank/DDBJ databases">
        <title>Mucilaginibacter hurinus sp. nov., isolated from briquette warehouse soil.</title>
        <authorList>
            <person name="Choi L."/>
        </authorList>
    </citation>
    <scope>NUCLEOTIDE SEQUENCE [LARGE SCALE GENOMIC DNA]</scope>
    <source>
        <strain evidence="9 10">ZR32</strain>
    </source>
</reference>
<dbReference type="AlphaFoldDB" id="A0A367GPN1"/>
<evidence type="ECO:0000256" key="7">
    <source>
        <dbReference type="ARBA" id="ARBA00022801"/>
    </source>
</evidence>
<dbReference type="SUPFAM" id="SSF52317">
    <property type="entry name" value="Class I glutamine amidotransferase-like"/>
    <property type="match status" value="1"/>
</dbReference>
<comment type="catalytic activity">
    <reaction evidence="1">
        <text>[L-4-(L-arginin-2-N-yl)aspartate](n) + H2O = [L-4-(L-arginin-2-N-yl)aspartate](n-1) + L-4-(L-arginin-2-N-yl)aspartate</text>
        <dbReference type="Rhea" id="RHEA:12845"/>
        <dbReference type="Rhea" id="RHEA-COMP:13728"/>
        <dbReference type="Rhea" id="RHEA-COMP:13734"/>
        <dbReference type="ChEBI" id="CHEBI:15377"/>
        <dbReference type="ChEBI" id="CHEBI:137986"/>
        <dbReference type="ChEBI" id="CHEBI:137991"/>
        <dbReference type="EC" id="3.4.15.6"/>
    </reaction>
</comment>
<comment type="caution">
    <text evidence="9">The sequence shown here is derived from an EMBL/GenBank/DDBJ whole genome shotgun (WGS) entry which is preliminary data.</text>
</comment>
<dbReference type="GO" id="GO:0008241">
    <property type="term" value="F:peptidyl-dipeptidase activity"/>
    <property type="evidence" value="ECO:0007669"/>
    <property type="project" value="UniProtKB-EC"/>
</dbReference>
<dbReference type="RefSeq" id="WP_114005373.1">
    <property type="nucleotide sequence ID" value="NZ_QGDC01000005.1"/>
</dbReference>
<protein>
    <recommendedName>
        <fullName evidence="5">Cyanophycinase</fullName>
        <ecNumber evidence="4">3.4.15.6</ecNumber>
    </recommendedName>
</protein>
<evidence type="ECO:0000256" key="1">
    <source>
        <dbReference type="ARBA" id="ARBA00001092"/>
    </source>
</evidence>
<evidence type="ECO:0000256" key="4">
    <source>
        <dbReference type="ARBA" id="ARBA00013115"/>
    </source>
</evidence>
<dbReference type="NCBIfam" id="TIGR02069">
    <property type="entry name" value="cyanophycinase"/>
    <property type="match status" value="1"/>
</dbReference>